<keyword evidence="1" id="KW-0812">Transmembrane</keyword>
<feature type="transmembrane region" description="Helical" evidence="1">
    <location>
        <begin position="81"/>
        <end position="100"/>
    </location>
</feature>
<dbReference type="Gene3D" id="3.55.50.30">
    <property type="match status" value="1"/>
</dbReference>
<accession>A0ABX6TJK4</accession>
<dbReference type="RefSeq" id="WP_190327386.1">
    <property type="nucleotide sequence ID" value="NZ_CP061171.1"/>
</dbReference>
<dbReference type="Proteomes" id="UP000516439">
    <property type="component" value="Chromosome"/>
</dbReference>
<dbReference type="EMBL" id="CP061171">
    <property type="protein sequence ID" value="QNR84759.1"/>
    <property type="molecule type" value="Genomic_DNA"/>
</dbReference>
<keyword evidence="5" id="KW-1185">Reference proteome</keyword>
<dbReference type="InterPro" id="IPR032508">
    <property type="entry name" value="FecR_C"/>
</dbReference>
<organism evidence="4 5">
    <name type="scientific">Pedobacter riviphilus</name>
    <dbReference type="NCBI Taxonomy" id="2766984"/>
    <lineage>
        <taxon>Bacteria</taxon>
        <taxon>Pseudomonadati</taxon>
        <taxon>Bacteroidota</taxon>
        <taxon>Sphingobacteriia</taxon>
        <taxon>Sphingobacteriales</taxon>
        <taxon>Sphingobacteriaceae</taxon>
        <taxon>Pedobacter</taxon>
    </lineage>
</organism>
<sequence length="365" mass="41609">MQIDQNLIDKFFAGKCSKEEAIAVSRFLKAPVNFNTYMDEVEKEEMESAPQIDNRISEQMMERILDRIFDRQNRRDTRIRVFSYAAAVLLIVSTVILYQYTSQQTRNQSFGNISLKMQKTPIVLKNKSSRTEKYDLPDGSIVEIEPYSEISYLPFIGNKRDIFLKGAALFRVHKDKKRPFTVYASNLATTALGTIFRISAHHRSRFIKVKLIEGKVVIKPDNKLLAARVTTVYLTSGQCFSLNKKNYATKVSEFVQKDPIKIADPVVSGDGATITSDAIVFNNQSLVTVFNVLSKELNIKIDYQKNSIRKKVFSGKYEFGRDDPAGFLNMICALNNLTVSKTTMGYTIKYELINRKPAIKLKLND</sequence>
<name>A0ABX6TJK4_9SPHI</name>
<dbReference type="Pfam" id="PF16344">
    <property type="entry name" value="FecR_C"/>
    <property type="match status" value="1"/>
</dbReference>
<protein>
    <submittedName>
        <fullName evidence="4">FecR domain-containing protein</fullName>
    </submittedName>
</protein>
<keyword evidence="1" id="KW-0472">Membrane</keyword>
<gene>
    <name evidence="4" type="ORF">H9N25_23205</name>
</gene>
<feature type="domain" description="Protein FecR C-terminal" evidence="3">
    <location>
        <begin position="279"/>
        <end position="340"/>
    </location>
</feature>
<reference evidence="4 5" key="1">
    <citation type="submission" date="2020-09" db="EMBL/GenBank/DDBJ databases">
        <title>Pedobacter sp. SW-16 isolated from soil near Yeocheon.</title>
        <authorList>
            <person name="Im H.S."/>
            <person name="Joung Y."/>
            <person name="Lee S.-S."/>
        </authorList>
    </citation>
    <scope>NUCLEOTIDE SEQUENCE [LARGE SCALE GENOMIC DNA]</scope>
    <source>
        <strain evidence="4 5">SW-16</strain>
    </source>
</reference>
<evidence type="ECO:0000256" key="1">
    <source>
        <dbReference type="SAM" id="Phobius"/>
    </source>
</evidence>
<dbReference type="InterPro" id="IPR012373">
    <property type="entry name" value="Ferrdict_sens_TM"/>
</dbReference>
<dbReference type="Pfam" id="PF04773">
    <property type="entry name" value="FecR"/>
    <property type="match status" value="1"/>
</dbReference>
<proteinExistence type="predicted"/>
<evidence type="ECO:0000313" key="5">
    <source>
        <dbReference type="Proteomes" id="UP000516439"/>
    </source>
</evidence>
<evidence type="ECO:0000259" key="2">
    <source>
        <dbReference type="Pfam" id="PF04773"/>
    </source>
</evidence>
<dbReference type="PANTHER" id="PTHR30273">
    <property type="entry name" value="PERIPLASMIC SIGNAL SENSOR AND SIGMA FACTOR ACTIVATOR FECR-RELATED"/>
    <property type="match status" value="1"/>
</dbReference>
<keyword evidence="1" id="KW-1133">Transmembrane helix</keyword>
<evidence type="ECO:0000313" key="4">
    <source>
        <dbReference type="EMBL" id="QNR84759.1"/>
    </source>
</evidence>
<feature type="domain" description="FecR protein" evidence="2">
    <location>
        <begin position="133"/>
        <end position="216"/>
    </location>
</feature>
<evidence type="ECO:0000259" key="3">
    <source>
        <dbReference type="Pfam" id="PF16344"/>
    </source>
</evidence>
<dbReference type="InterPro" id="IPR006860">
    <property type="entry name" value="FecR"/>
</dbReference>
<dbReference type="Gene3D" id="2.60.120.1440">
    <property type="match status" value="1"/>
</dbReference>
<dbReference type="PANTHER" id="PTHR30273:SF2">
    <property type="entry name" value="PROTEIN FECR"/>
    <property type="match status" value="1"/>
</dbReference>